<comment type="similarity">
    <text evidence="2">Belongs to the ATP-dependent AMP-binding enzyme family.</text>
</comment>
<dbReference type="InterPro" id="IPR000873">
    <property type="entry name" value="AMP-dep_synth/lig_dom"/>
</dbReference>
<reference evidence="7" key="1">
    <citation type="submission" date="2021-01" db="UniProtKB">
        <authorList>
            <consortium name="EnsemblMetazoa"/>
        </authorList>
    </citation>
    <scope>IDENTIFICATION</scope>
</reference>
<dbReference type="EnsemblMetazoa" id="XM_008213636">
    <property type="protein sequence ID" value="XP_008211858"/>
    <property type="gene ID" value="LOC100121265"/>
</dbReference>
<dbReference type="InterPro" id="IPR020845">
    <property type="entry name" value="AMP-binding_CS"/>
</dbReference>
<name>A0A7M7IQ12_NASVI</name>
<evidence type="ECO:0000256" key="1">
    <source>
        <dbReference type="ARBA" id="ARBA00004275"/>
    </source>
</evidence>
<dbReference type="PROSITE" id="PS00455">
    <property type="entry name" value="AMP_BINDING"/>
    <property type="match status" value="1"/>
</dbReference>
<evidence type="ECO:0000256" key="2">
    <source>
        <dbReference type="ARBA" id="ARBA00006432"/>
    </source>
</evidence>
<dbReference type="GO" id="GO:0005777">
    <property type="term" value="C:peroxisome"/>
    <property type="evidence" value="ECO:0007669"/>
    <property type="project" value="UniProtKB-SubCell"/>
</dbReference>
<gene>
    <name evidence="7" type="primary">100121265</name>
</gene>
<organism evidence="7 8">
    <name type="scientific">Nasonia vitripennis</name>
    <name type="common">Parasitic wasp</name>
    <dbReference type="NCBI Taxonomy" id="7425"/>
    <lineage>
        <taxon>Eukaryota</taxon>
        <taxon>Metazoa</taxon>
        <taxon>Ecdysozoa</taxon>
        <taxon>Arthropoda</taxon>
        <taxon>Hexapoda</taxon>
        <taxon>Insecta</taxon>
        <taxon>Pterygota</taxon>
        <taxon>Neoptera</taxon>
        <taxon>Endopterygota</taxon>
        <taxon>Hymenoptera</taxon>
        <taxon>Apocrita</taxon>
        <taxon>Proctotrupomorpha</taxon>
        <taxon>Chalcidoidea</taxon>
        <taxon>Pteromalidae</taxon>
        <taxon>Pteromalinae</taxon>
        <taxon>Nasonia</taxon>
    </lineage>
</organism>
<comment type="subcellular location">
    <subcellularLocation>
        <location evidence="1">Peroxisome</location>
    </subcellularLocation>
</comment>
<dbReference type="InterPro" id="IPR045851">
    <property type="entry name" value="AMP-bd_C_sf"/>
</dbReference>
<dbReference type="GO" id="GO:0016405">
    <property type="term" value="F:CoA-ligase activity"/>
    <property type="evidence" value="ECO:0007669"/>
    <property type="project" value="TreeGrafter"/>
</dbReference>
<dbReference type="Proteomes" id="UP000002358">
    <property type="component" value="Chromosome 4"/>
</dbReference>
<dbReference type="PANTHER" id="PTHR24096:SF149">
    <property type="entry name" value="AMP-BINDING DOMAIN-CONTAINING PROTEIN-RELATED"/>
    <property type="match status" value="1"/>
</dbReference>
<dbReference type="EnsemblMetazoa" id="XM_016985449">
    <property type="protein sequence ID" value="XP_016840938"/>
    <property type="gene ID" value="LOC100121265"/>
</dbReference>
<keyword evidence="3" id="KW-0436">Ligase</keyword>
<protein>
    <submittedName>
        <fullName evidence="7">Uncharacterized protein</fullName>
    </submittedName>
</protein>
<evidence type="ECO:0000256" key="4">
    <source>
        <dbReference type="ARBA" id="ARBA00023140"/>
    </source>
</evidence>
<dbReference type="EnsemblMetazoa" id="XM_001604818">
    <property type="protein sequence ID" value="XP_001604868"/>
    <property type="gene ID" value="LOC100121265"/>
</dbReference>
<dbReference type="Gene3D" id="3.40.50.12780">
    <property type="entry name" value="N-terminal domain of ligase-like"/>
    <property type="match status" value="1"/>
</dbReference>
<feature type="domain" description="AMP-dependent synthetase/ligase" evidence="5">
    <location>
        <begin position="67"/>
        <end position="414"/>
    </location>
</feature>
<evidence type="ECO:0000256" key="3">
    <source>
        <dbReference type="ARBA" id="ARBA00022598"/>
    </source>
</evidence>
<feature type="domain" description="AMP-binding enzyme C-terminal" evidence="6">
    <location>
        <begin position="469"/>
        <end position="541"/>
    </location>
</feature>
<keyword evidence="4" id="KW-0576">Peroxisome</keyword>
<dbReference type="EnsemblMetazoa" id="XM_008213637">
    <property type="protein sequence ID" value="XP_008211859"/>
    <property type="gene ID" value="LOC100121265"/>
</dbReference>
<evidence type="ECO:0000259" key="5">
    <source>
        <dbReference type="Pfam" id="PF00501"/>
    </source>
</evidence>
<dbReference type="InterPro" id="IPR025110">
    <property type="entry name" value="AMP-bd_C"/>
</dbReference>
<dbReference type="Pfam" id="PF00501">
    <property type="entry name" value="AMP-binding"/>
    <property type="match status" value="1"/>
</dbReference>
<dbReference type="Gene3D" id="3.30.300.30">
    <property type="match status" value="1"/>
</dbReference>
<evidence type="ECO:0000313" key="8">
    <source>
        <dbReference type="Proteomes" id="UP000002358"/>
    </source>
</evidence>
<dbReference type="PANTHER" id="PTHR24096">
    <property type="entry name" value="LONG-CHAIN-FATTY-ACID--COA LIGASE"/>
    <property type="match status" value="1"/>
</dbReference>
<dbReference type="InParanoid" id="A0A7M7IQ12"/>
<dbReference type="OrthoDB" id="10253869at2759"/>
<dbReference type="Pfam" id="PF13193">
    <property type="entry name" value="AMP-binding_C"/>
    <property type="match status" value="1"/>
</dbReference>
<sequence>MHKQLNCCTNLMDIFMQCEKDADDFTTEKNIVKGAKIDYGVQNQSIGQILLDIFHKYGDYTGWTESESGRQMTYAQIKDKSIRLALWFQQQGIGSGDVITICSSNCLNNYVVNYAILYVGAVYNPWHHEFTLESARYAFKLTRPKVMFVCSNMIDTIEKAAKLENLDVKIVTYEDFPNKEMIDDLIQASKEEDVDRFAVQKIEDPSTQIAGLLFSSGTSGAPKCVTMTYQSLLNIILTNAKVVIRPNDVILWYSVPYWIVSTVYTLSTVFRKNKVIICEKSYDFERICQLIEEHKINTVIGHPNLLVNFSKHKFANRYKLGSLNRVFVSASKLGQDTAEQFRNDFPHISLYQGYGMTEHGLIFMQNERCKNSESVGHIVPNAWVKIVEIETGQVLGFDEQGEICCKSPMLTPGYQNNPEATAETIDKEGWLHTGDIGYRDKNGEFFIVDRIKSVIRYRFHHIYPSEITEHLLRHPDVLAVGVTSFPHEEDVEHAIAFVQRVPGSKVTEDELVEHSAKLGYYKKLWGGVKFLDALPRTASGKIATNTLKEMAKSHAQNY</sequence>
<keyword evidence="8" id="KW-1185">Reference proteome</keyword>
<dbReference type="AlphaFoldDB" id="A0A7M7IQ12"/>
<dbReference type="InterPro" id="IPR042099">
    <property type="entry name" value="ANL_N_sf"/>
</dbReference>
<dbReference type="SUPFAM" id="SSF56801">
    <property type="entry name" value="Acetyl-CoA synthetase-like"/>
    <property type="match status" value="1"/>
</dbReference>
<evidence type="ECO:0000313" key="7">
    <source>
        <dbReference type="EnsemblMetazoa" id="XP_016840940"/>
    </source>
</evidence>
<accession>A0A7M7IQ12</accession>
<dbReference type="SMR" id="A0A7M7IQ12"/>
<dbReference type="KEGG" id="nvi:100121265"/>
<proteinExistence type="inferred from homology"/>
<dbReference type="EnsemblMetazoa" id="XM_016985451">
    <property type="protein sequence ID" value="XP_016840940"/>
    <property type="gene ID" value="LOC100121265"/>
</dbReference>
<evidence type="ECO:0000259" key="6">
    <source>
        <dbReference type="Pfam" id="PF13193"/>
    </source>
</evidence>